<dbReference type="Gene3D" id="3.40.50.2000">
    <property type="entry name" value="Glycogen Phosphorylase B"/>
    <property type="match status" value="2"/>
</dbReference>
<dbReference type="GO" id="GO:0016906">
    <property type="term" value="F:sterol 3-beta-glucosyltransferase activity"/>
    <property type="evidence" value="ECO:0007669"/>
    <property type="project" value="UniProtKB-ARBA"/>
</dbReference>
<dbReference type="FunFam" id="3.40.50.2000:FF:000009">
    <property type="entry name" value="Sterol 3-beta-glucosyltransferase UGT80A2"/>
    <property type="match status" value="1"/>
</dbReference>
<gene>
    <name evidence="8" type="ORF">ACA1_011270</name>
</gene>
<dbReference type="Proteomes" id="UP000011083">
    <property type="component" value="Unassembled WGS sequence"/>
</dbReference>
<keyword evidence="1 8" id="KW-0808">Transferase</keyword>
<dbReference type="InterPro" id="IPR011011">
    <property type="entry name" value="Znf_FYVE_PHD"/>
</dbReference>
<name>L8GQN9_ACACF</name>
<feature type="region of interest" description="Disordered" evidence="6">
    <location>
        <begin position="1"/>
        <end position="46"/>
    </location>
</feature>
<feature type="compositionally biased region" description="Basic and acidic residues" evidence="6">
    <location>
        <begin position="1"/>
        <end position="23"/>
    </location>
</feature>
<organism evidence="8 9">
    <name type="scientific">Acanthamoeba castellanii (strain ATCC 30010 / Neff)</name>
    <dbReference type="NCBI Taxonomy" id="1257118"/>
    <lineage>
        <taxon>Eukaryota</taxon>
        <taxon>Amoebozoa</taxon>
        <taxon>Discosea</taxon>
        <taxon>Longamoebia</taxon>
        <taxon>Centramoebida</taxon>
        <taxon>Acanthamoebidae</taxon>
        <taxon>Acanthamoeba</taxon>
    </lineage>
</organism>
<dbReference type="PROSITE" id="PS50178">
    <property type="entry name" value="ZF_FYVE"/>
    <property type="match status" value="1"/>
</dbReference>
<evidence type="ECO:0000313" key="9">
    <source>
        <dbReference type="Proteomes" id="UP000011083"/>
    </source>
</evidence>
<evidence type="ECO:0000313" key="8">
    <source>
        <dbReference type="EMBL" id="ELR14968.1"/>
    </source>
</evidence>
<dbReference type="CDD" id="cd03784">
    <property type="entry name" value="GT1_Gtf-like"/>
    <property type="match status" value="1"/>
</dbReference>
<protein>
    <submittedName>
        <fullName evidence="8">UDPglucoronosyl and UDP-glucosyl transferase superfamily protein</fullName>
    </submittedName>
</protein>
<dbReference type="VEuPathDB" id="AmoebaDB:ACA1_011270"/>
<dbReference type="Pfam" id="PF01363">
    <property type="entry name" value="FYVE"/>
    <property type="match status" value="1"/>
</dbReference>
<dbReference type="InterPro" id="IPR050426">
    <property type="entry name" value="Glycosyltransferase_28"/>
</dbReference>
<dbReference type="AlphaFoldDB" id="L8GQN9"/>
<dbReference type="InterPro" id="IPR004276">
    <property type="entry name" value="GlycoTrans_28_N"/>
</dbReference>
<dbReference type="Pfam" id="PF03033">
    <property type="entry name" value="Glyco_transf_28"/>
    <property type="match status" value="1"/>
</dbReference>
<dbReference type="InterPro" id="IPR002213">
    <property type="entry name" value="UDP_glucos_trans"/>
</dbReference>
<keyword evidence="9" id="KW-1185">Reference proteome</keyword>
<evidence type="ECO:0000256" key="4">
    <source>
        <dbReference type="ARBA" id="ARBA00022833"/>
    </source>
</evidence>
<keyword evidence="3 5" id="KW-0863">Zinc-finger</keyword>
<evidence type="ECO:0000256" key="5">
    <source>
        <dbReference type="PROSITE-ProRule" id="PRU00091"/>
    </source>
</evidence>
<evidence type="ECO:0000256" key="2">
    <source>
        <dbReference type="ARBA" id="ARBA00022723"/>
    </source>
</evidence>
<dbReference type="OMA" id="WIREHGI"/>
<proteinExistence type="predicted"/>
<dbReference type="SMART" id="SM00064">
    <property type="entry name" value="FYVE"/>
    <property type="match status" value="1"/>
</dbReference>
<dbReference type="InterPro" id="IPR000306">
    <property type="entry name" value="Znf_FYVE"/>
</dbReference>
<dbReference type="OrthoDB" id="5835829at2759"/>
<dbReference type="GO" id="GO:0005975">
    <property type="term" value="P:carbohydrate metabolic process"/>
    <property type="evidence" value="ECO:0007669"/>
    <property type="project" value="InterPro"/>
</dbReference>
<dbReference type="PANTHER" id="PTHR48050:SF13">
    <property type="entry name" value="STEROL 3-BETA-GLUCOSYLTRANSFERASE UGT80A2"/>
    <property type="match status" value="1"/>
</dbReference>
<feature type="domain" description="FYVE-type" evidence="7">
    <location>
        <begin position="491"/>
        <end position="551"/>
    </location>
</feature>
<dbReference type="InterPro" id="IPR017455">
    <property type="entry name" value="Znf_FYVE-rel"/>
</dbReference>
<accession>L8GQN9</accession>
<evidence type="ECO:0000256" key="3">
    <source>
        <dbReference type="ARBA" id="ARBA00022771"/>
    </source>
</evidence>
<reference evidence="8 9" key="1">
    <citation type="journal article" date="2013" name="Genome Biol.">
        <title>Genome of Acanthamoeba castellanii highlights extensive lateral gene transfer and early evolution of tyrosine kinase signaling.</title>
        <authorList>
            <person name="Clarke M."/>
            <person name="Lohan A.J."/>
            <person name="Liu B."/>
            <person name="Lagkouvardos I."/>
            <person name="Roy S."/>
            <person name="Zafar N."/>
            <person name="Bertelli C."/>
            <person name="Schilde C."/>
            <person name="Kianianmomeni A."/>
            <person name="Burglin T.R."/>
            <person name="Frech C."/>
            <person name="Turcotte B."/>
            <person name="Kopec K.O."/>
            <person name="Synnott J.M."/>
            <person name="Choo C."/>
            <person name="Paponov I."/>
            <person name="Finkler A."/>
            <person name="Soon Heng Tan C."/>
            <person name="Hutchins A.P."/>
            <person name="Weinmeier T."/>
            <person name="Rattei T."/>
            <person name="Chu J.S."/>
            <person name="Gimenez G."/>
            <person name="Irimia M."/>
            <person name="Rigden D.J."/>
            <person name="Fitzpatrick D.A."/>
            <person name="Lorenzo-Morales J."/>
            <person name="Bateman A."/>
            <person name="Chiu C.H."/>
            <person name="Tang P."/>
            <person name="Hegemann P."/>
            <person name="Fromm H."/>
            <person name="Raoult D."/>
            <person name="Greub G."/>
            <person name="Miranda-Saavedra D."/>
            <person name="Chen N."/>
            <person name="Nash P."/>
            <person name="Ginger M.L."/>
            <person name="Horn M."/>
            <person name="Schaap P."/>
            <person name="Caler L."/>
            <person name="Loftus B."/>
        </authorList>
    </citation>
    <scope>NUCLEOTIDE SEQUENCE [LARGE SCALE GENOMIC DNA]</scope>
    <source>
        <strain evidence="8 9">Neff</strain>
    </source>
</reference>
<dbReference type="PANTHER" id="PTHR48050">
    <property type="entry name" value="STEROL 3-BETA-GLUCOSYLTRANSFERASE"/>
    <property type="match status" value="1"/>
</dbReference>
<keyword evidence="2" id="KW-0479">Metal-binding</keyword>
<dbReference type="CDD" id="cd15760">
    <property type="entry name" value="FYVE_scVPS27p_like"/>
    <property type="match status" value="1"/>
</dbReference>
<dbReference type="EMBL" id="KB008037">
    <property type="protein sequence ID" value="ELR14968.1"/>
    <property type="molecule type" value="Genomic_DNA"/>
</dbReference>
<evidence type="ECO:0000256" key="6">
    <source>
        <dbReference type="SAM" id="MobiDB-lite"/>
    </source>
</evidence>
<dbReference type="Gene3D" id="3.30.40.10">
    <property type="entry name" value="Zinc/RING finger domain, C3HC4 (zinc finger)"/>
    <property type="match status" value="1"/>
</dbReference>
<dbReference type="RefSeq" id="XP_004336981.1">
    <property type="nucleotide sequence ID" value="XM_004336933.1"/>
</dbReference>
<dbReference type="Pfam" id="PF06722">
    <property type="entry name" value="EryCIII-like_C"/>
    <property type="match status" value="1"/>
</dbReference>
<dbReference type="SUPFAM" id="SSF57903">
    <property type="entry name" value="FYVE/PHD zinc finger"/>
    <property type="match status" value="1"/>
</dbReference>
<dbReference type="InterPro" id="IPR010610">
    <property type="entry name" value="EryCIII-like_C"/>
</dbReference>
<sequence length="553" mass="61230">MQEDEKHAAAASREEKGKSRAPAELDEEEAEEPPREDKETGATTNATKRKKKLLMITTGTRGDVQPFLALALELQKEDKWDVAIATHGCFASFVEEHTAGTVRLYPLEGDPGAILHSDQFVKAAYEGGMMDMANILLEETKKVAEINYRLSWAAADDYRPDLILASAVSISEGLAIAQKLRRPLVIGASIPLYPSREYALVTVRAKPFSVGVFNLMLHWLVFKTGWALTGGPMINKFRKELELPPQKSYHMDAAPMLCFYSEEVAPRAHDWPEFVRVTGYWTIRPSSDQQLPEEVEDFLSAGAPPVYMGFGSMPLKDARATATQFVAALERLGMRGILCSGWSKEGFHEATQGHPHVLLVKDVPHELLFPRCSIAIHHGGAGTTAASLRAGIPTIIFPFFGDQPFWAHRLAELGVGPPEVVPLKEMTQESLEAQIVATASDDIKHKAARLGEVLRSEEEDGVRVAAKWLDMYSRETRTAPSSDQPEPHMRWVPDEECQGCAKAFGLLLNRRHHCRVCGGIFCASCLTQQRLLNYPFNQPQLVCGPCTPHQLAV</sequence>
<dbReference type="GO" id="GO:0008270">
    <property type="term" value="F:zinc ion binding"/>
    <property type="evidence" value="ECO:0007669"/>
    <property type="project" value="UniProtKB-KW"/>
</dbReference>
<dbReference type="InterPro" id="IPR013083">
    <property type="entry name" value="Znf_RING/FYVE/PHD"/>
</dbReference>
<evidence type="ECO:0000256" key="1">
    <source>
        <dbReference type="ARBA" id="ARBA00022679"/>
    </source>
</evidence>
<keyword evidence="4" id="KW-0862">Zinc</keyword>
<dbReference type="GeneID" id="14915583"/>
<dbReference type="SUPFAM" id="SSF53756">
    <property type="entry name" value="UDP-Glycosyltransferase/glycogen phosphorylase"/>
    <property type="match status" value="1"/>
</dbReference>
<evidence type="ECO:0000259" key="7">
    <source>
        <dbReference type="PROSITE" id="PS50178"/>
    </source>
</evidence>
<dbReference type="KEGG" id="acan:ACA1_011270"/>